<keyword evidence="2" id="KW-0547">Nucleotide-binding</keyword>
<dbReference type="Gene3D" id="3.30.300.160">
    <property type="entry name" value="Type II secretion system, protein E, N-terminal domain"/>
    <property type="match status" value="1"/>
</dbReference>
<name>A0AAE9ZXD6_9BACT</name>
<dbReference type="SUPFAM" id="SSF160246">
    <property type="entry name" value="EspE N-terminal domain-like"/>
    <property type="match status" value="1"/>
</dbReference>
<protein>
    <submittedName>
        <fullName evidence="5">GspE/PulE family protein</fullName>
    </submittedName>
</protein>
<dbReference type="Pfam" id="PF00437">
    <property type="entry name" value="T2SSE"/>
    <property type="match status" value="1"/>
</dbReference>
<accession>A0AAE9ZXD6</accession>
<reference evidence="5" key="1">
    <citation type="submission" date="2023-03" db="EMBL/GenBank/DDBJ databases">
        <title>Lomoglobus Profundus gen. nov., sp. nov., a novel member of the phylum Verrucomicrobia, isolated from deep-marine sediment of South China Sea.</title>
        <authorList>
            <person name="Ahmad T."/>
            <person name="Ishaq S.E."/>
            <person name="Wang F."/>
        </authorList>
    </citation>
    <scope>NUCLEOTIDE SEQUENCE</scope>
    <source>
        <strain evidence="5">LMO-M01</strain>
    </source>
</reference>
<dbReference type="Proteomes" id="UP001218638">
    <property type="component" value="Chromosome"/>
</dbReference>
<dbReference type="InterPro" id="IPR037257">
    <property type="entry name" value="T2SS_E_N_sf"/>
</dbReference>
<evidence type="ECO:0000256" key="3">
    <source>
        <dbReference type="ARBA" id="ARBA00022840"/>
    </source>
</evidence>
<proteinExistence type="inferred from homology"/>
<dbReference type="GO" id="GO:0005886">
    <property type="term" value="C:plasma membrane"/>
    <property type="evidence" value="ECO:0007669"/>
    <property type="project" value="TreeGrafter"/>
</dbReference>
<evidence type="ECO:0000313" key="6">
    <source>
        <dbReference type="Proteomes" id="UP001218638"/>
    </source>
</evidence>
<keyword evidence="3" id="KW-0067">ATP-binding</keyword>
<dbReference type="AlphaFoldDB" id="A0AAE9ZXD6"/>
<comment type="similarity">
    <text evidence="1">Belongs to the GSP E family.</text>
</comment>
<evidence type="ECO:0000256" key="1">
    <source>
        <dbReference type="ARBA" id="ARBA00006611"/>
    </source>
</evidence>
<dbReference type="Gene3D" id="3.40.50.300">
    <property type="entry name" value="P-loop containing nucleotide triphosphate hydrolases"/>
    <property type="match status" value="1"/>
</dbReference>
<gene>
    <name evidence="5" type="ORF">PXH66_20140</name>
</gene>
<dbReference type="SUPFAM" id="SSF52540">
    <property type="entry name" value="P-loop containing nucleoside triphosphate hydrolases"/>
    <property type="match status" value="1"/>
</dbReference>
<dbReference type="RefSeq" id="WP_330929945.1">
    <property type="nucleotide sequence ID" value="NZ_CP119075.1"/>
</dbReference>
<dbReference type="PANTHER" id="PTHR30258:SF1">
    <property type="entry name" value="PROTEIN TRANSPORT PROTEIN HOFB HOMOLOG"/>
    <property type="match status" value="1"/>
</dbReference>
<dbReference type="PROSITE" id="PS00662">
    <property type="entry name" value="T2SP_E"/>
    <property type="match status" value="1"/>
</dbReference>
<keyword evidence="6" id="KW-1185">Reference proteome</keyword>
<dbReference type="InterPro" id="IPR027417">
    <property type="entry name" value="P-loop_NTPase"/>
</dbReference>
<dbReference type="InterPro" id="IPR003593">
    <property type="entry name" value="AAA+_ATPase"/>
</dbReference>
<dbReference type="PANTHER" id="PTHR30258">
    <property type="entry name" value="TYPE II SECRETION SYSTEM PROTEIN GSPE-RELATED"/>
    <property type="match status" value="1"/>
</dbReference>
<dbReference type="FunFam" id="3.40.50.300:FF:000398">
    <property type="entry name" value="Type IV pilus assembly ATPase PilB"/>
    <property type="match status" value="1"/>
</dbReference>
<dbReference type="InterPro" id="IPR007831">
    <property type="entry name" value="T2SS_GspE_N"/>
</dbReference>
<dbReference type="SMART" id="SM00382">
    <property type="entry name" value="AAA"/>
    <property type="match status" value="1"/>
</dbReference>
<evidence type="ECO:0000259" key="4">
    <source>
        <dbReference type="PROSITE" id="PS00662"/>
    </source>
</evidence>
<dbReference type="GO" id="GO:0005524">
    <property type="term" value="F:ATP binding"/>
    <property type="evidence" value="ECO:0007669"/>
    <property type="project" value="UniProtKB-KW"/>
</dbReference>
<dbReference type="Gene3D" id="3.30.450.90">
    <property type="match status" value="1"/>
</dbReference>
<dbReference type="InterPro" id="IPR001482">
    <property type="entry name" value="T2SS/T4SS_dom"/>
</dbReference>
<dbReference type="EMBL" id="CP119075">
    <property type="protein sequence ID" value="WED64660.1"/>
    <property type="molecule type" value="Genomic_DNA"/>
</dbReference>
<organism evidence="5 6">
    <name type="scientific">Synoicihabitans lomoniglobus</name>
    <dbReference type="NCBI Taxonomy" id="2909285"/>
    <lineage>
        <taxon>Bacteria</taxon>
        <taxon>Pseudomonadati</taxon>
        <taxon>Verrucomicrobiota</taxon>
        <taxon>Opitutia</taxon>
        <taxon>Opitutales</taxon>
        <taxon>Opitutaceae</taxon>
        <taxon>Synoicihabitans</taxon>
    </lineage>
</organism>
<dbReference type="Pfam" id="PF05157">
    <property type="entry name" value="MshEN"/>
    <property type="match status" value="1"/>
</dbReference>
<evidence type="ECO:0000313" key="5">
    <source>
        <dbReference type="EMBL" id="WED64660.1"/>
    </source>
</evidence>
<dbReference type="GO" id="GO:0016887">
    <property type="term" value="F:ATP hydrolysis activity"/>
    <property type="evidence" value="ECO:0007669"/>
    <property type="project" value="TreeGrafter"/>
</dbReference>
<dbReference type="KEGG" id="slom:PXH66_20140"/>
<sequence length="571" mass="63377">MTPILNSEFLDEIRTLSSFDAGCDLDSLSKTVDTPAALIELLVRGSQVRKEEACRYLADKVGVAYVDPFSSVVTDEAREAIPAEIATKACVMPLYKLGDGLTAAMAHPEDTVLVARLSKIAKMPVSPVFALRGDILDAVQIQYCTEESIEESLASLENHALFNEDIDLDEGGEQIARQAESEQLVEFVESIIYFSLRRDASDIHIEPHETKVIVRYRIDGILREVLEYPRKIHKSVVTRLKILANQNIAESRFPSDGRFSLMLGTTKASFRFSSIPSQYGQKVVLRVLGNTGMKSIITLDRMMMSQTVLNPFRRMIKNPSGIIFVTGPTGSGKTTTLYSTLAELNDPSINISTIEDPIEMQLEGITQSQVDSHIDLSFALMLRSLLRQDPDVILIGEIRDKETAKIATEAALTGHIVLATLHTNSAPEAIIRLEDIGVDHYMIAPSVIGVLAQRLAARICENCKEPYKPAESVLRRFFDDEVLPDVTFYRGTGCRVCNQTGYKGRVAFHELFLVNQEVRAKISDHASQREVIAAATRVGYKPLRYDGLKKVLLGLTTIDEIESQTMTEFTS</sequence>
<dbReference type="CDD" id="cd01129">
    <property type="entry name" value="PulE-GspE-like"/>
    <property type="match status" value="1"/>
</dbReference>
<feature type="domain" description="Bacterial type II secretion system protein E" evidence="4">
    <location>
        <begin position="386"/>
        <end position="400"/>
    </location>
</feature>
<evidence type="ECO:0000256" key="2">
    <source>
        <dbReference type="ARBA" id="ARBA00022741"/>
    </source>
</evidence>